<keyword evidence="12" id="KW-1185">Reference proteome</keyword>
<dbReference type="EMBL" id="CP136891">
    <property type="protein sequence ID" value="WOK97808.1"/>
    <property type="molecule type" value="Genomic_DNA"/>
</dbReference>
<evidence type="ECO:0000313" key="12">
    <source>
        <dbReference type="Proteomes" id="UP001327560"/>
    </source>
</evidence>
<dbReference type="GO" id="GO:0046872">
    <property type="term" value="F:metal ion binding"/>
    <property type="evidence" value="ECO:0007669"/>
    <property type="project" value="UniProtKB-KW"/>
</dbReference>
<evidence type="ECO:0000256" key="4">
    <source>
        <dbReference type="ARBA" id="ARBA00022722"/>
    </source>
</evidence>
<proteinExistence type="inferred from homology"/>
<dbReference type="GO" id="GO:0005634">
    <property type="term" value="C:nucleus"/>
    <property type="evidence" value="ECO:0007669"/>
    <property type="project" value="UniProtKB-SubCell"/>
</dbReference>
<evidence type="ECO:0000259" key="9">
    <source>
        <dbReference type="Pfam" id="PF13359"/>
    </source>
</evidence>
<gene>
    <name evidence="11" type="ORF">Cni_G06516</name>
</gene>
<dbReference type="PANTHER" id="PTHR22930">
    <property type="match status" value="1"/>
</dbReference>
<dbReference type="Pfam" id="PF13359">
    <property type="entry name" value="DDE_Tnp_4"/>
    <property type="match status" value="1"/>
</dbReference>
<feature type="compositionally biased region" description="Low complexity" evidence="8">
    <location>
        <begin position="232"/>
        <end position="244"/>
    </location>
</feature>
<evidence type="ECO:0000256" key="8">
    <source>
        <dbReference type="SAM" id="MobiDB-lite"/>
    </source>
</evidence>
<dbReference type="PANTHER" id="PTHR22930:SF259">
    <property type="entry name" value="OS08G0106900 PROTEIN"/>
    <property type="match status" value="1"/>
</dbReference>
<dbReference type="Proteomes" id="UP001327560">
    <property type="component" value="Chromosome 2"/>
</dbReference>
<keyword evidence="7" id="KW-0539">Nucleus</keyword>
<dbReference type="InterPro" id="IPR058353">
    <property type="entry name" value="DUF8040"/>
</dbReference>
<protein>
    <submittedName>
        <fullName evidence="11">Protein ALP1-like</fullName>
    </submittedName>
</protein>
<comment type="subcellular location">
    <subcellularLocation>
        <location evidence="2">Nucleus</location>
    </subcellularLocation>
</comment>
<comment type="similarity">
    <text evidence="3">Belongs to the HARBI1 family.</text>
</comment>
<dbReference type="GO" id="GO:0016787">
    <property type="term" value="F:hydrolase activity"/>
    <property type="evidence" value="ECO:0007669"/>
    <property type="project" value="UniProtKB-KW"/>
</dbReference>
<evidence type="ECO:0000313" key="11">
    <source>
        <dbReference type="EMBL" id="WOK97808.1"/>
    </source>
</evidence>
<dbReference type="GO" id="GO:0004518">
    <property type="term" value="F:nuclease activity"/>
    <property type="evidence" value="ECO:0007669"/>
    <property type="project" value="UniProtKB-KW"/>
</dbReference>
<feature type="compositionally biased region" description="Basic residues" evidence="8">
    <location>
        <begin position="245"/>
        <end position="254"/>
    </location>
</feature>
<evidence type="ECO:0000256" key="2">
    <source>
        <dbReference type="ARBA" id="ARBA00004123"/>
    </source>
</evidence>
<evidence type="ECO:0000256" key="6">
    <source>
        <dbReference type="ARBA" id="ARBA00022801"/>
    </source>
</evidence>
<keyword evidence="6" id="KW-0378">Hydrolase</keyword>
<comment type="cofactor">
    <cofactor evidence="1">
        <name>a divalent metal cation</name>
        <dbReference type="ChEBI" id="CHEBI:60240"/>
    </cofactor>
</comment>
<dbReference type="AlphaFoldDB" id="A0AAQ3Q4U6"/>
<evidence type="ECO:0000256" key="3">
    <source>
        <dbReference type="ARBA" id="ARBA00006958"/>
    </source>
</evidence>
<evidence type="ECO:0000256" key="7">
    <source>
        <dbReference type="ARBA" id="ARBA00023242"/>
    </source>
</evidence>
<reference evidence="11 12" key="1">
    <citation type="submission" date="2023-10" db="EMBL/GenBank/DDBJ databases">
        <title>Chromosome-scale genome assembly provides insights into flower coloration mechanisms of Canna indica.</title>
        <authorList>
            <person name="Li C."/>
        </authorList>
    </citation>
    <scope>NUCLEOTIDE SEQUENCE [LARGE SCALE GENOMIC DNA]</scope>
    <source>
        <tissue evidence="11">Flower</tissue>
    </source>
</reference>
<evidence type="ECO:0000256" key="5">
    <source>
        <dbReference type="ARBA" id="ARBA00022723"/>
    </source>
</evidence>
<dbReference type="InterPro" id="IPR045249">
    <property type="entry name" value="HARBI1-like"/>
</dbReference>
<keyword evidence="5" id="KW-0479">Metal-binding</keyword>
<name>A0AAQ3Q4U6_9LILI</name>
<feature type="region of interest" description="Disordered" evidence="8">
    <location>
        <begin position="231"/>
        <end position="259"/>
    </location>
</feature>
<sequence>MIRMKRVTFFKLCDCLRERNLLHDTLNVTLEEQVAVFLHIVGHNVRNRMVGHNFMRSRETVSRYFNEVLRAIGELRRELIRRPSLNTHSRITSSSRFMPYFKDCIGALDGTHVHASVPIEHVAAFRGRKPYPTQNVLAVVDFDLKFTYVLAGWEGSARDALILRDALERPHGLRVPEDQMSIIFGGSLATRRWSKDDNDSLGAPKSEDNVEFANPEVNVHTNDVSIDSIHAQAHSTQGASSSSGKTKKKSSKRHRENEEDIMTMVANNIKELAMAIKEYNEPEISIDGLYEAVMSIPGFDESQLCRAFRMLAGSSTREARAFMVASTHHRYFWIRDMLNM</sequence>
<keyword evidence="4" id="KW-0540">Nuclease</keyword>
<feature type="domain" description="DDE Tnp4" evidence="9">
    <location>
        <begin position="108"/>
        <end position="164"/>
    </location>
</feature>
<dbReference type="Pfam" id="PF26138">
    <property type="entry name" value="DUF8040"/>
    <property type="match status" value="1"/>
</dbReference>
<dbReference type="InterPro" id="IPR027806">
    <property type="entry name" value="HARBI1_dom"/>
</dbReference>
<feature type="domain" description="DUF8040" evidence="10">
    <location>
        <begin position="1"/>
        <end position="72"/>
    </location>
</feature>
<organism evidence="11 12">
    <name type="scientific">Canna indica</name>
    <name type="common">Indian-shot</name>
    <dbReference type="NCBI Taxonomy" id="4628"/>
    <lineage>
        <taxon>Eukaryota</taxon>
        <taxon>Viridiplantae</taxon>
        <taxon>Streptophyta</taxon>
        <taxon>Embryophyta</taxon>
        <taxon>Tracheophyta</taxon>
        <taxon>Spermatophyta</taxon>
        <taxon>Magnoliopsida</taxon>
        <taxon>Liliopsida</taxon>
        <taxon>Zingiberales</taxon>
        <taxon>Cannaceae</taxon>
        <taxon>Canna</taxon>
    </lineage>
</organism>
<accession>A0AAQ3Q4U6</accession>
<evidence type="ECO:0000256" key="1">
    <source>
        <dbReference type="ARBA" id="ARBA00001968"/>
    </source>
</evidence>
<evidence type="ECO:0000259" key="10">
    <source>
        <dbReference type="Pfam" id="PF26138"/>
    </source>
</evidence>